<evidence type="ECO:0000256" key="3">
    <source>
        <dbReference type="ARBA" id="ARBA00022558"/>
    </source>
</evidence>
<keyword evidence="7" id="KW-0393">Immunoglobulin domain</keyword>
<evidence type="ECO:0000313" key="11">
    <source>
        <dbReference type="EMBL" id="MFC0308869.1"/>
    </source>
</evidence>
<dbReference type="Gene3D" id="2.60.40.10">
    <property type="entry name" value="Immunoglobulins"/>
    <property type="match status" value="2"/>
</dbReference>
<dbReference type="PRINTS" id="PR00969">
    <property type="entry name" value="CHAPERONPILI"/>
</dbReference>
<feature type="domain" description="Pili assembly chaperone N-terminal" evidence="9">
    <location>
        <begin position="28"/>
        <end position="152"/>
    </location>
</feature>
<dbReference type="InterPro" id="IPR036316">
    <property type="entry name" value="Pili_assmbl_chap_C_dom_sf"/>
</dbReference>
<accession>A0ABV6GZT1</accession>
<dbReference type="Pfam" id="PF00345">
    <property type="entry name" value="PapD_N"/>
    <property type="match status" value="1"/>
</dbReference>
<dbReference type="InterPro" id="IPR013783">
    <property type="entry name" value="Ig-like_fold"/>
</dbReference>
<name>A0ABV6GZT1_9PAST</name>
<evidence type="ECO:0000256" key="2">
    <source>
        <dbReference type="ARBA" id="ARBA00007399"/>
    </source>
</evidence>
<keyword evidence="3" id="KW-1029">Fimbrium biogenesis</keyword>
<dbReference type="SUPFAM" id="SSF49584">
    <property type="entry name" value="Periplasmic chaperone C-domain"/>
    <property type="match status" value="1"/>
</dbReference>
<keyword evidence="5" id="KW-0574">Periplasm</keyword>
<dbReference type="InterPro" id="IPR001829">
    <property type="entry name" value="Pili_assmbl_chaperone_bac"/>
</dbReference>
<evidence type="ECO:0000313" key="12">
    <source>
        <dbReference type="Proteomes" id="UP001589767"/>
    </source>
</evidence>
<evidence type="ECO:0000256" key="7">
    <source>
        <dbReference type="ARBA" id="ARBA00023319"/>
    </source>
</evidence>
<dbReference type="InterPro" id="IPR016147">
    <property type="entry name" value="Pili_assmbl_chaperone_N"/>
</dbReference>
<evidence type="ECO:0000256" key="8">
    <source>
        <dbReference type="RuleBase" id="RU003918"/>
    </source>
</evidence>
<comment type="similarity">
    <text evidence="2 8">Belongs to the periplasmic pilus chaperone family.</text>
</comment>
<dbReference type="Pfam" id="PF02753">
    <property type="entry name" value="PapD_C"/>
    <property type="match status" value="1"/>
</dbReference>
<keyword evidence="4" id="KW-0732">Signal</keyword>
<evidence type="ECO:0000256" key="5">
    <source>
        <dbReference type="ARBA" id="ARBA00022764"/>
    </source>
</evidence>
<dbReference type="InterPro" id="IPR050643">
    <property type="entry name" value="Periplasmic_pilus_chap"/>
</dbReference>
<keyword evidence="6 8" id="KW-0143">Chaperone</keyword>
<dbReference type="RefSeq" id="WP_382369708.1">
    <property type="nucleotide sequence ID" value="NZ_JBHLWB010000003.1"/>
</dbReference>
<comment type="caution">
    <text evidence="11">The sequence shown here is derived from an EMBL/GenBank/DDBJ whole genome shotgun (WGS) entry which is preliminary data.</text>
</comment>
<dbReference type="EMBL" id="JBHLWB010000003">
    <property type="protein sequence ID" value="MFC0308869.1"/>
    <property type="molecule type" value="Genomic_DNA"/>
</dbReference>
<proteinExistence type="inferred from homology"/>
<reference evidence="11 12" key="1">
    <citation type="submission" date="2024-09" db="EMBL/GenBank/DDBJ databases">
        <authorList>
            <person name="Sun Q."/>
            <person name="Mori K."/>
        </authorList>
    </citation>
    <scope>NUCLEOTIDE SEQUENCE [LARGE SCALE GENOMIC DNA]</scope>
    <source>
        <strain evidence="11 12">CCM 7539</strain>
    </source>
</reference>
<sequence>MMFRFIQKFVYLILLFTPYFIAQASANVIIIGTRIIYPADQQTVSVQLTNQDPLPALIQAWIDNGDPNVPPEQVKTPFVITPPISRIEPNKGQTLRLTYTGEPLPNDRESVFYFNLLDIPPKPTAQQQAEHPNYLQIAFRSRIKLFFRPTSLPMELDEAYTKVKFHLSSEKGKSVIVVNNPTPYYITYATLEVQQGGNKASAKEFDMVAPFSQVSYPLSKAIKGKAVVNWSIINDYGGTQKGMSQTQ</sequence>
<dbReference type="PANTHER" id="PTHR30251">
    <property type="entry name" value="PILUS ASSEMBLY CHAPERONE"/>
    <property type="match status" value="1"/>
</dbReference>
<dbReference type="SUPFAM" id="SSF49354">
    <property type="entry name" value="PapD-like"/>
    <property type="match status" value="1"/>
</dbReference>
<evidence type="ECO:0000256" key="1">
    <source>
        <dbReference type="ARBA" id="ARBA00004418"/>
    </source>
</evidence>
<dbReference type="InterPro" id="IPR018046">
    <property type="entry name" value="Pili_assmbl_chaperone_CS"/>
</dbReference>
<dbReference type="InterPro" id="IPR008962">
    <property type="entry name" value="PapD-like_sf"/>
</dbReference>
<dbReference type="Proteomes" id="UP001589767">
    <property type="component" value="Unassembled WGS sequence"/>
</dbReference>
<evidence type="ECO:0000259" key="10">
    <source>
        <dbReference type="Pfam" id="PF02753"/>
    </source>
</evidence>
<evidence type="ECO:0000256" key="4">
    <source>
        <dbReference type="ARBA" id="ARBA00022729"/>
    </source>
</evidence>
<evidence type="ECO:0000259" key="9">
    <source>
        <dbReference type="Pfam" id="PF00345"/>
    </source>
</evidence>
<dbReference type="PROSITE" id="PS00635">
    <property type="entry name" value="PILI_CHAPERONE"/>
    <property type="match status" value="1"/>
</dbReference>
<organism evidence="11 12">
    <name type="scientific">Gallibacterium trehalosifermentans</name>
    <dbReference type="NCBI Taxonomy" id="516935"/>
    <lineage>
        <taxon>Bacteria</taxon>
        <taxon>Pseudomonadati</taxon>
        <taxon>Pseudomonadota</taxon>
        <taxon>Gammaproteobacteria</taxon>
        <taxon>Pasteurellales</taxon>
        <taxon>Pasteurellaceae</taxon>
        <taxon>Gallibacterium</taxon>
    </lineage>
</organism>
<dbReference type="PANTHER" id="PTHR30251:SF2">
    <property type="entry name" value="FIMBRIAL CHAPERONE YADV-RELATED"/>
    <property type="match status" value="1"/>
</dbReference>
<evidence type="ECO:0000256" key="6">
    <source>
        <dbReference type="ARBA" id="ARBA00023186"/>
    </source>
</evidence>
<gene>
    <name evidence="11" type="ORF">ACFFHK_03985</name>
</gene>
<comment type="subcellular location">
    <subcellularLocation>
        <location evidence="1 8">Periplasm</location>
    </subcellularLocation>
</comment>
<protein>
    <submittedName>
        <fullName evidence="11">Fimbria/pilus periplasmic chaperone</fullName>
    </submittedName>
</protein>
<dbReference type="InterPro" id="IPR016148">
    <property type="entry name" value="Pili_assmbl_chaperone_C"/>
</dbReference>
<feature type="domain" description="Pili assembly chaperone C-terminal" evidence="10">
    <location>
        <begin position="178"/>
        <end position="240"/>
    </location>
</feature>
<keyword evidence="12" id="KW-1185">Reference proteome</keyword>